<evidence type="ECO:0000313" key="2">
    <source>
        <dbReference type="Proteomes" id="UP000612893"/>
    </source>
</evidence>
<dbReference type="EMBL" id="JAEKNR010000178">
    <property type="protein sequence ID" value="MBJ7600003.1"/>
    <property type="molecule type" value="Genomic_DNA"/>
</dbReference>
<proteinExistence type="predicted"/>
<evidence type="ECO:0000313" key="1">
    <source>
        <dbReference type="EMBL" id="MBJ7600003.1"/>
    </source>
</evidence>
<comment type="caution">
    <text evidence="1">The sequence shown here is derived from an EMBL/GenBank/DDBJ whole genome shotgun (WGS) entry which is preliminary data.</text>
</comment>
<sequence>MDAVIYCRTDDPESQVMREYLSGLSIECSMRSVDGDAGARREWEDLDGQVTPLLVLDHQRIVRGFDRARLNQLVGWIGC</sequence>
<evidence type="ECO:0008006" key="3">
    <source>
        <dbReference type="Google" id="ProtNLM"/>
    </source>
</evidence>
<protein>
    <recommendedName>
        <fullName evidence="3">Glutaredoxin family protein</fullName>
    </recommendedName>
</protein>
<dbReference type="AlphaFoldDB" id="A0A934NAG6"/>
<organism evidence="1 2">
    <name type="scientific">Candidatus Nephthysia bennettiae</name>
    <dbReference type="NCBI Taxonomy" id="3127016"/>
    <lineage>
        <taxon>Bacteria</taxon>
        <taxon>Bacillati</taxon>
        <taxon>Candidatus Dormiibacterota</taxon>
        <taxon>Candidatus Dormibacteria</taxon>
        <taxon>Candidatus Dormibacterales</taxon>
        <taxon>Candidatus Dormibacteraceae</taxon>
        <taxon>Candidatus Nephthysia</taxon>
    </lineage>
</organism>
<name>A0A934NAG6_9BACT</name>
<keyword evidence="2" id="KW-1185">Reference proteome</keyword>
<dbReference type="RefSeq" id="WP_338203670.1">
    <property type="nucleotide sequence ID" value="NZ_JAEKNR010000178.1"/>
</dbReference>
<accession>A0A934NAG6</accession>
<dbReference type="Gene3D" id="3.40.30.10">
    <property type="entry name" value="Glutaredoxin"/>
    <property type="match status" value="1"/>
</dbReference>
<reference evidence="1" key="1">
    <citation type="submission" date="2020-10" db="EMBL/GenBank/DDBJ databases">
        <title>Ca. Dormibacterota MAGs.</title>
        <authorList>
            <person name="Montgomery K."/>
        </authorList>
    </citation>
    <scope>NUCLEOTIDE SEQUENCE [LARGE SCALE GENOMIC DNA]</scope>
    <source>
        <strain evidence="1">SC8812_S17_10</strain>
    </source>
</reference>
<dbReference type="Proteomes" id="UP000612893">
    <property type="component" value="Unassembled WGS sequence"/>
</dbReference>
<gene>
    <name evidence="1" type="ORF">JF922_18235</name>
</gene>